<keyword evidence="2" id="KW-1185">Reference proteome</keyword>
<sequence>MLITTEATCHQCCWDQAPASIETKGSPCCRARCDRCPAVQVPEDLSEIQKCLMQLTGGHAIQQMHAIGRQSLAVVLSPTLHVYVHLSVIAPWVCMRNIP</sequence>
<proteinExistence type="predicted"/>
<dbReference type="EMBL" id="CAUYUE010000009">
    <property type="protein sequence ID" value="CAK0783759.1"/>
    <property type="molecule type" value="Genomic_DNA"/>
</dbReference>
<name>A0AAV1I9L5_9CHLO</name>
<accession>A0AAV1I9L5</accession>
<organism evidence="1 2">
    <name type="scientific">Coccomyxa viridis</name>
    <dbReference type="NCBI Taxonomy" id="1274662"/>
    <lineage>
        <taxon>Eukaryota</taxon>
        <taxon>Viridiplantae</taxon>
        <taxon>Chlorophyta</taxon>
        <taxon>core chlorophytes</taxon>
        <taxon>Trebouxiophyceae</taxon>
        <taxon>Trebouxiophyceae incertae sedis</taxon>
        <taxon>Coccomyxaceae</taxon>
        <taxon>Coccomyxa</taxon>
    </lineage>
</organism>
<comment type="caution">
    <text evidence="1">The sequence shown here is derived from an EMBL/GenBank/DDBJ whole genome shotgun (WGS) entry which is preliminary data.</text>
</comment>
<dbReference type="Proteomes" id="UP001314263">
    <property type="component" value="Unassembled WGS sequence"/>
</dbReference>
<evidence type="ECO:0000313" key="1">
    <source>
        <dbReference type="EMBL" id="CAK0783759.1"/>
    </source>
</evidence>
<reference evidence="1 2" key="1">
    <citation type="submission" date="2023-10" db="EMBL/GenBank/DDBJ databases">
        <authorList>
            <person name="Maclean D."/>
            <person name="Macfadyen A."/>
        </authorList>
    </citation>
    <scope>NUCLEOTIDE SEQUENCE [LARGE SCALE GENOMIC DNA]</scope>
</reference>
<evidence type="ECO:0000313" key="2">
    <source>
        <dbReference type="Proteomes" id="UP001314263"/>
    </source>
</evidence>
<gene>
    <name evidence="1" type="ORF">CVIRNUC_006959</name>
</gene>
<protein>
    <submittedName>
        <fullName evidence="1">Uncharacterized protein</fullName>
    </submittedName>
</protein>
<dbReference type="AlphaFoldDB" id="A0AAV1I9L5"/>